<dbReference type="EMBL" id="JAPDDP010000093">
    <property type="protein sequence ID" value="MDA0184979.1"/>
    <property type="molecule type" value="Genomic_DNA"/>
</dbReference>
<dbReference type="InterPro" id="IPR000866">
    <property type="entry name" value="AhpC/TSA"/>
</dbReference>
<dbReference type="SUPFAM" id="SSF52833">
    <property type="entry name" value="Thioredoxin-like"/>
    <property type="match status" value="1"/>
</dbReference>
<name>A0A9X3NF53_9ACTN</name>
<evidence type="ECO:0000259" key="1">
    <source>
        <dbReference type="PROSITE" id="PS51352"/>
    </source>
</evidence>
<dbReference type="PROSITE" id="PS51352">
    <property type="entry name" value="THIOREDOXIN_2"/>
    <property type="match status" value="1"/>
</dbReference>
<evidence type="ECO:0000313" key="2">
    <source>
        <dbReference type="EMBL" id="MDA0184979.1"/>
    </source>
</evidence>
<evidence type="ECO:0000313" key="3">
    <source>
        <dbReference type="Proteomes" id="UP001147653"/>
    </source>
</evidence>
<organism evidence="2 3">
    <name type="scientific">Solirubrobacter phytolaccae</name>
    <dbReference type="NCBI Taxonomy" id="1404360"/>
    <lineage>
        <taxon>Bacteria</taxon>
        <taxon>Bacillati</taxon>
        <taxon>Actinomycetota</taxon>
        <taxon>Thermoleophilia</taxon>
        <taxon>Solirubrobacterales</taxon>
        <taxon>Solirubrobacteraceae</taxon>
        <taxon>Solirubrobacter</taxon>
    </lineage>
</organism>
<dbReference type="InterPro" id="IPR036249">
    <property type="entry name" value="Thioredoxin-like_sf"/>
</dbReference>
<dbReference type="PANTHER" id="PTHR28630">
    <property type="match status" value="1"/>
</dbReference>
<keyword evidence="3" id="KW-1185">Reference proteome</keyword>
<protein>
    <submittedName>
        <fullName evidence="2">AhpC/TSA family protein</fullName>
    </submittedName>
</protein>
<gene>
    <name evidence="2" type="ORF">OJ997_32040</name>
</gene>
<dbReference type="InterPro" id="IPR032801">
    <property type="entry name" value="PXL2A/B/C"/>
</dbReference>
<dbReference type="Proteomes" id="UP001147653">
    <property type="component" value="Unassembled WGS sequence"/>
</dbReference>
<accession>A0A9X3NF53</accession>
<dbReference type="AlphaFoldDB" id="A0A9X3NF53"/>
<dbReference type="Pfam" id="PF00578">
    <property type="entry name" value="AhpC-TSA"/>
    <property type="match status" value="1"/>
</dbReference>
<sequence length="188" mass="20615">MPLAPGDPFPQLKVESVDGRVELRDRWREGPLVVMFMRHFGCAFCREHLIRMGKAVGDFEAAGAQVVAIFQYSAEATRDFCASRKVPFDCLGDPKREAYQQVEVGKGTREQVLGRAIAGKYLKTILRSRVVGSVNAPVDEMLQLPGTFVVGTDGRVLFSHYAVNSADNPPVTDVLSVVRKNASSRSTG</sequence>
<proteinExistence type="predicted"/>
<dbReference type="RefSeq" id="WP_270029447.1">
    <property type="nucleotide sequence ID" value="NZ_JAPDDP010000093.1"/>
</dbReference>
<dbReference type="CDD" id="cd02970">
    <property type="entry name" value="PRX_like2"/>
    <property type="match status" value="1"/>
</dbReference>
<feature type="domain" description="Thioredoxin" evidence="1">
    <location>
        <begin position="3"/>
        <end position="183"/>
    </location>
</feature>
<reference evidence="2" key="1">
    <citation type="submission" date="2022-10" db="EMBL/GenBank/DDBJ databases">
        <title>The WGS of Solirubrobacter phytolaccae KCTC 29190.</title>
        <authorList>
            <person name="Jiang Z."/>
        </authorList>
    </citation>
    <scope>NUCLEOTIDE SEQUENCE</scope>
    <source>
        <strain evidence="2">KCTC 29190</strain>
    </source>
</reference>
<dbReference type="Gene3D" id="3.40.30.10">
    <property type="entry name" value="Glutaredoxin"/>
    <property type="match status" value="1"/>
</dbReference>
<dbReference type="PANTHER" id="PTHR28630:SF3">
    <property type="entry name" value="PEROXIREDOXIN-LIKE 2C"/>
    <property type="match status" value="1"/>
</dbReference>
<dbReference type="GO" id="GO:0016491">
    <property type="term" value="F:oxidoreductase activity"/>
    <property type="evidence" value="ECO:0007669"/>
    <property type="project" value="InterPro"/>
</dbReference>
<comment type="caution">
    <text evidence="2">The sequence shown here is derived from an EMBL/GenBank/DDBJ whole genome shotgun (WGS) entry which is preliminary data.</text>
</comment>
<dbReference type="InterPro" id="IPR013766">
    <property type="entry name" value="Thioredoxin_domain"/>
</dbReference>
<dbReference type="GO" id="GO:0016209">
    <property type="term" value="F:antioxidant activity"/>
    <property type="evidence" value="ECO:0007669"/>
    <property type="project" value="InterPro"/>
</dbReference>